<feature type="coiled-coil region" evidence="1">
    <location>
        <begin position="183"/>
        <end position="227"/>
    </location>
</feature>
<feature type="transmembrane region" description="Helical" evidence="2">
    <location>
        <begin position="436"/>
        <end position="454"/>
    </location>
</feature>
<feature type="coiled-coil region" evidence="1">
    <location>
        <begin position="707"/>
        <end position="741"/>
    </location>
</feature>
<sequence length="918" mass="107033">MKLLQLKIDGFGKFNNQVFDIYSDNQLFFGENEAGKSTIYQFIRTILFGFPKKREIIRDFTPVNGAIYGGKVIFEDKVYGKVTVERFKEKNKGQALVTLENGQSGNDLFLEKVLAPLTKESFDQVFSFQQEQLADLTQLNEVRLQHLLLTVGLTGSERLTKMNDTFMKERQKLFKPSGRVPEINQKLRQLKKVEQQIELVESQEATYQEKNTRMSKLTNLVETAEKEKDYQSELEKTVLEQQKRFPMYIEWESLSREFSESDNSAISKIEEIKQEVRNYRFLLDKEKELLESQGEQLETQSPAYHFYIENQQIFDDLLDDQLAVESMTERRQLLEEQLLDYQESKETLYKKYRLSKEIVTIDLSDDVEDEMMILAKEEEELIREKVVLSNEKSRLVIRQKDMNYALTTVENQLSTKVVDSAKSDNKKEIDPLTQRMFSGLSIAVSLLFLIMAVVLGKNWIYLPVVILFGVGVFGFLTAGKKKNSITTSEEVRDDYLLQLSESDEVEHSLHELENKLVGIETRLASLQTKKQNWAEIYGFSMKETMTLWLSRIPIYIQLQTIQEKELEMTKNLAEIDRVLGSYSDLLAFSKQWIPLENRTTKESFQAMKQFVDEQKTYLNEKALSSNTQQNFQSQLNSLRKKLTESKHIILSLIDLPQITSIDEAMFWIKKQEMSKVSQSRKEDLGLSIESYFDLSKKYKLVEINQHLIRIKNKEDELSETISRYQDEFQTLKYELSQMEKNGSLDVLYQQRENQLSVIRDLSDQWISYKIAEELTQDVFQYLSDQQLPALLATVTSYFKILTDGAYIKVLVTNGQLYVRDKEQKRWSIIQLSTGTKDQLYMAFRLAFVHLHTEDYNTPVMIDDGWLHFDTKRKLTLFRLLSGFSKHTQVICLSSDQAVKAYFEAHDLSIVTIGRDGSV</sequence>
<evidence type="ECO:0000313" key="5">
    <source>
        <dbReference type="Proteomes" id="UP000195918"/>
    </source>
</evidence>
<dbReference type="EMBL" id="FWFD01000008">
    <property type="protein sequence ID" value="SLM85657.1"/>
    <property type="molecule type" value="Genomic_DNA"/>
</dbReference>
<accession>A0A1X6WN25</accession>
<evidence type="ECO:0000256" key="2">
    <source>
        <dbReference type="SAM" id="Phobius"/>
    </source>
</evidence>
<dbReference type="Pfam" id="PF13514">
    <property type="entry name" value="AAA_27"/>
    <property type="match status" value="1"/>
</dbReference>
<dbReference type="RefSeq" id="WP_086951283.1">
    <property type="nucleotide sequence ID" value="NZ_FWFD01000008.1"/>
</dbReference>
<evidence type="ECO:0000256" key="1">
    <source>
        <dbReference type="SAM" id="Coils"/>
    </source>
</evidence>
<reference evidence="5" key="1">
    <citation type="submission" date="2017-02" db="EMBL/GenBank/DDBJ databases">
        <authorList>
            <person name="Dridi B."/>
        </authorList>
    </citation>
    <scope>NUCLEOTIDE SEQUENCE [LARGE SCALE GENOMIC DNA]</scope>
    <source>
        <strain evidence="5">bH819</strain>
    </source>
</reference>
<protein>
    <submittedName>
        <fullName evidence="4">DNA double-strand break repair Rad50 ATPase</fullName>
    </submittedName>
</protein>
<proteinExistence type="predicted"/>
<keyword evidence="5" id="KW-1185">Reference proteome</keyword>
<organism evidence="4 5">
    <name type="scientific">Vagococcus fluvialis bH819</name>
    <dbReference type="NCBI Taxonomy" id="1255619"/>
    <lineage>
        <taxon>Bacteria</taxon>
        <taxon>Bacillati</taxon>
        <taxon>Bacillota</taxon>
        <taxon>Bacilli</taxon>
        <taxon>Lactobacillales</taxon>
        <taxon>Enterococcaceae</taxon>
        <taxon>Vagococcus</taxon>
    </lineage>
</organism>
<dbReference type="Proteomes" id="UP000195918">
    <property type="component" value="Unassembled WGS sequence"/>
</dbReference>
<gene>
    <name evidence="4" type="ORF">FM121_06115</name>
</gene>
<evidence type="ECO:0000313" key="4">
    <source>
        <dbReference type="EMBL" id="SLM85657.1"/>
    </source>
</evidence>
<feature type="transmembrane region" description="Helical" evidence="2">
    <location>
        <begin position="460"/>
        <end position="478"/>
    </location>
</feature>
<dbReference type="InterPro" id="IPR027417">
    <property type="entry name" value="P-loop_NTPase"/>
</dbReference>
<name>A0A1X6WN25_9ENTE</name>
<keyword evidence="1" id="KW-0175">Coiled coil</keyword>
<dbReference type="AlphaFoldDB" id="A0A1X6WN25"/>
<feature type="domain" description="YhaN AAA" evidence="3">
    <location>
        <begin position="1"/>
        <end position="202"/>
    </location>
</feature>
<dbReference type="InterPro" id="IPR038734">
    <property type="entry name" value="YhaN_AAA"/>
</dbReference>
<dbReference type="OrthoDB" id="9764467at2"/>
<evidence type="ECO:0000259" key="3">
    <source>
        <dbReference type="Pfam" id="PF13514"/>
    </source>
</evidence>
<feature type="coiled-coil region" evidence="1">
    <location>
        <begin position="324"/>
        <end position="384"/>
    </location>
</feature>
<dbReference type="PANTHER" id="PTHR41259:SF1">
    <property type="entry name" value="DOUBLE-STRAND BREAK REPAIR RAD50 ATPASE, PUTATIVE-RELATED"/>
    <property type="match status" value="1"/>
</dbReference>
<keyword evidence="2" id="KW-1133">Transmembrane helix</keyword>
<dbReference type="Gene3D" id="3.40.50.300">
    <property type="entry name" value="P-loop containing nucleotide triphosphate hydrolases"/>
    <property type="match status" value="2"/>
</dbReference>
<dbReference type="SUPFAM" id="SSF52540">
    <property type="entry name" value="P-loop containing nucleoside triphosphate hydrolases"/>
    <property type="match status" value="1"/>
</dbReference>
<keyword evidence="2" id="KW-0812">Transmembrane</keyword>
<dbReference type="PANTHER" id="PTHR41259">
    <property type="entry name" value="DOUBLE-STRAND BREAK REPAIR RAD50 ATPASE, PUTATIVE-RELATED"/>
    <property type="match status" value="1"/>
</dbReference>
<keyword evidence="2" id="KW-0472">Membrane</keyword>
<feature type="coiled-coil region" evidence="1">
    <location>
        <begin position="502"/>
        <end position="529"/>
    </location>
</feature>